<feature type="region of interest" description="Disordered" evidence="1">
    <location>
        <begin position="1"/>
        <end position="35"/>
    </location>
</feature>
<feature type="region of interest" description="Disordered" evidence="1">
    <location>
        <begin position="136"/>
        <end position="180"/>
    </location>
</feature>
<evidence type="ECO:0000313" key="3">
    <source>
        <dbReference type="Proteomes" id="UP001219568"/>
    </source>
</evidence>
<dbReference type="EMBL" id="JAQJZL010000001">
    <property type="protein sequence ID" value="KAJ6057031.1"/>
    <property type="molecule type" value="Genomic_DNA"/>
</dbReference>
<comment type="caution">
    <text evidence="2">The sequence shown here is derived from an EMBL/GenBank/DDBJ whole genome shotgun (WGS) entry which is preliminary data.</text>
</comment>
<evidence type="ECO:0000313" key="2">
    <source>
        <dbReference type="EMBL" id="KAJ6057031.1"/>
    </source>
</evidence>
<evidence type="ECO:0000256" key="1">
    <source>
        <dbReference type="SAM" id="MobiDB-lite"/>
    </source>
</evidence>
<dbReference type="AlphaFoldDB" id="A0AAD6IMD3"/>
<keyword evidence="3" id="KW-1185">Reference proteome</keyword>
<accession>A0AAD6IMD3</accession>
<organism evidence="2 3">
    <name type="scientific">Penicillium canescens</name>
    <dbReference type="NCBI Taxonomy" id="5083"/>
    <lineage>
        <taxon>Eukaryota</taxon>
        <taxon>Fungi</taxon>
        <taxon>Dikarya</taxon>
        <taxon>Ascomycota</taxon>
        <taxon>Pezizomycotina</taxon>
        <taxon>Eurotiomycetes</taxon>
        <taxon>Eurotiomycetidae</taxon>
        <taxon>Eurotiales</taxon>
        <taxon>Aspergillaceae</taxon>
        <taxon>Penicillium</taxon>
    </lineage>
</organism>
<protein>
    <submittedName>
        <fullName evidence="2">Uncharacterized protein</fullName>
    </submittedName>
</protein>
<gene>
    <name evidence="2" type="ORF">N7460_000305</name>
</gene>
<feature type="region of interest" description="Disordered" evidence="1">
    <location>
        <begin position="68"/>
        <end position="121"/>
    </location>
</feature>
<feature type="compositionally biased region" description="Acidic residues" evidence="1">
    <location>
        <begin position="153"/>
        <end position="162"/>
    </location>
</feature>
<sequence length="486" mass="54968">MFAQIFPSIGQDRVPPVDTEQGIRWPDRNQQKKQSWVLNARVATDGEPPDKSELSGTLFELWNKAEVDSDTDETLPQVRSDFNSESVSPSTYESKTSQQASINLSTQSERRASNTASDNSRSKQIITYMWPLLRGSRTGQSKSAEPMWSREPDDSEPDDPEPNDPKPDDPKQRHLKRQPLFPRWPRGIGYPLTPEGMFTQEQYLDTLKLWQALKLNVNVNAGVGGGGVELEGWFALLRNWFHPTRWLSLWRGTARTIIVPSSEDQAESPTLHEDLTDLDMELFGTTKYWGGDSNYLTVITYDEEDNGAISLYQVMRKNNLASRVDLIAYMDEVPQRVLRMTKKRVSPNRIDILYTSSGLTVRMTGGQPEPTIVDVTDNTGAAWCESGSGWSFALRLTELASGGLAATIPQILAFCHLRVRNLTRLESSPVFEFEPLSIPEQERDDLRRGVKLVTQAEGYAHQGNNVRIAVLFPKENPWSEEVFFWA</sequence>
<feature type="compositionally biased region" description="Basic and acidic residues" evidence="1">
    <location>
        <begin position="163"/>
        <end position="172"/>
    </location>
</feature>
<name>A0AAD6IMD3_PENCN</name>
<dbReference type="Proteomes" id="UP001219568">
    <property type="component" value="Unassembled WGS sequence"/>
</dbReference>
<proteinExistence type="predicted"/>
<feature type="compositionally biased region" description="Polar residues" evidence="1">
    <location>
        <begin position="80"/>
        <end position="121"/>
    </location>
</feature>
<reference evidence="2" key="1">
    <citation type="journal article" date="2023" name="IMA Fungus">
        <title>Comparative genomic study of the Penicillium genus elucidates a diverse pangenome and 15 lateral gene transfer events.</title>
        <authorList>
            <person name="Petersen C."/>
            <person name="Sorensen T."/>
            <person name="Nielsen M.R."/>
            <person name="Sondergaard T.E."/>
            <person name="Sorensen J.L."/>
            <person name="Fitzpatrick D.A."/>
            <person name="Frisvad J.C."/>
            <person name="Nielsen K.L."/>
        </authorList>
    </citation>
    <scope>NUCLEOTIDE SEQUENCE</scope>
    <source>
        <strain evidence="2">IBT 15450</strain>
    </source>
</reference>
<reference evidence="2" key="2">
    <citation type="submission" date="2023-01" db="EMBL/GenBank/DDBJ databases">
        <authorList>
            <person name="Petersen C."/>
        </authorList>
    </citation>
    <scope>NUCLEOTIDE SEQUENCE</scope>
    <source>
        <strain evidence="2">IBT 15450</strain>
    </source>
</reference>